<dbReference type="SUPFAM" id="SSF159871">
    <property type="entry name" value="YdgH-like"/>
    <property type="match status" value="1"/>
</dbReference>
<organism evidence="2 3">
    <name type="scientific">Leclercia adecarboxylata</name>
    <dbReference type="NCBI Taxonomy" id="83655"/>
    <lineage>
        <taxon>Bacteria</taxon>
        <taxon>Pseudomonadati</taxon>
        <taxon>Pseudomonadota</taxon>
        <taxon>Gammaproteobacteria</taxon>
        <taxon>Enterobacterales</taxon>
        <taxon>Enterobacteriaceae</taxon>
        <taxon>Leclercia</taxon>
    </lineage>
</organism>
<keyword evidence="2" id="KW-0614">Plasmid</keyword>
<dbReference type="AlphaFoldDB" id="A0AAP9D950"/>
<sequence length="73" mass="7951">MDNIHRLTAATILSLLSFSTMAQVITAVDSTIEGAEEKISTQASKEGKSYEILAASFKNRVYMTAELTPVNNK</sequence>
<feature type="signal peptide" evidence="1">
    <location>
        <begin position="1"/>
        <end position="22"/>
    </location>
</feature>
<evidence type="ECO:0000313" key="2">
    <source>
        <dbReference type="EMBL" id="QDK16875.1"/>
    </source>
</evidence>
<name>A0AAP9D950_9ENTR</name>
<dbReference type="Proteomes" id="UP000317812">
    <property type="component" value="Plasmid pLA-109"/>
</dbReference>
<geneLocation type="plasmid" evidence="3">
    <name>pla-109</name>
</geneLocation>
<feature type="chain" id="PRO_5042812869" description="DUF1471 domain-containing protein" evidence="1">
    <location>
        <begin position="23"/>
        <end position="73"/>
    </location>
</feature>
<evidence type="ECO:0000313" key="3">
    <source>
        <dbReference type="Proteomes" id="UP000317812"/>
    </source>
</evidence>
<gene>
    <name evidence="2" type="ORF">ES815_00520</name>
</gene>
<dbReference type="EMBL" id="CP035380">
    <property type="protein sequence ID" value="QDK16875.1"/>
    <property type="molecule type" value="Genomic_DNA"/>
</dbReference>
<dbReference type="InterPro" id="IPR036275">
    <property type="entry name" value="YdgH-like_sf"/>
</dbReference>
<accession>A0AAP9D950</accession>
<keyword evidence="1" id="KW-0732">Signal</keyword>
<evidence type="ECO:0000256" key="1">
    <source>
        <dbReference type="SAM" id="SignalP"/>
    </source>
</evidence>
<protein>
    <recommendedName>
        <fullName evidence="4">DUF1471 domain-containing protein</fullName>
    </recommendedName>
</protein>
<proteinExistence type="predicted"/>
<evidence type="ECO:0008006" key="4">
    <source>
        <dbReference type="Google" id="ProtNLM"/>
    </source>
</evidence>
<dbReference type="RefSeq" id="WP_073971252.1">
    <property type="nucleotide sequence ID" value="NZ_CP035380.1"/>
</dbReference>
<reference evidence="2 3" key="1">
    <citation type="submission" date="2019-01" db="EMBL/GenBank/DDBJ databases">
        <title>Florfenicol resistance in Enterobacteriaceae and whole-genome sequence analysis of florfenicol-resistant Leclercia adecarboxylata strain R25.</title>
        <authorList>
            <person name="Bao Q."/>
            <person name="Ying Y."/>
        </authorList>
    </citation>
    <scope>NUCLEOTIDE SEQUENCE [LARGE SCALE GENOMIC DNA]</scope>
    <source>
        <strain evidence="2 3">R25</strain>
        <plasmid evidence="3">pla-109</plasmid>
    </source>
</reference>